<organism evidence="5 6">
    <name type="scientific">Musca domestica</name>
    <name type="common">House fly</name>
    <dbReference type="NCBI Taxonomy" id="7370"/>
    <lineage>
        <taxon>Eukaryota</taxon>
        <taxon>Metazoa</taxon>
        <taxon>Ecdysozoa</taxon>
        <taxon>Arthropoda</taxon>
        <taxon>Hexapoda</taxon>
        <taxon>Insecta</taxon>
        <taxon>Pterygota</taxon>
        <taxon>Neoptera</taxon>
        <taxon>Endopterygota</taxon>
        <taxon>Diptera</taxon>
        <taxon>Brachycera</taxon>
        <taxon>Muscomorpha</taxon>
        <taxon>Muscoidea</taxon>
        <taxon>Muscidae</taxon>
        <taxon>Musca</taxon>
    </lineage>
</organism>
<evidence type="ECO:0000256" key="3">
    <source>
        <dbReference type="SAM" id="SignalP"/>
    </source>
</evidence>
<keyword evidence="3" id="KW-0732">Signal</keyword>
<proteinExistence type="inferred from homology"/>
<feature type="chain" id="PRO_5039897145" evidence="3">
    <location>
        <begin position="20"/>
        <end position="605"/>
    </location>
</feature>
<evidence type="ECO:0000256" key="1">
    <source>
        <dbReference type="ARBA" id="ARBA00004401"/>
    </source>
</evidence>
<dbReference type="Proteomes" id="UP001652621">
    <property type="component" value="Unplaced"/>
</dbReference>
<dbReference type="Pfam" id="PF05649">
    <property type="entry name" value="Peptidase_M13_N"/>
    <property type="match status" value="1"/>
</dbReference>
<evidence type="ECO:0000259" key="4">
    <source>
        <dbReference type="Pfam" id="PF05649"/>
    </source>
</evidence>
<dbReference type="GO" id="GO:0016485">
    <property type="term" value="P:protein processing"/>
    <property type="evidence" value="ECO:0007669"/>
    <property type="project" value="TreeGrafter"/>
</dbReference>
<dbReference type="Gene3D" id="3.40.390.10">
    <property type="entry name" value="Collagenase (Catalytic Domain)"/>
    <property type="match status" value="1"/>
</dbReference>
<dbReference type="GO" id="GO:0005886">
    <property type="term" value="C:plasma membrane"/>
    <property type="evidence" value="ECO:0007669"/>
    <property type="project" value="UniProtKB-SubCell"/>
</dbReference>
<dbReference type="InterPro" id="IPR008753">
    <property type="entry name" value="Peptidase_M13_N"/>
</dbReference>
<dbReference type="KEGG" id="mde:109612163"/>
<accession>A0A9J7DE69</accession>
<dbReference type="Gene3D" id="1.10.1380.10">
    <property type="entry name" value="Neutral endopeptidase , domain2"/>
    <property type="match status" value="1"/>
</dbReference>
<dbReference type="GO" id="GO:0004222">
    <property type="term" value="F:metalloendopeptidase activity"/>
    <property type="evidence" value="ECO:0007669"/>
    <property type="project" value="InterPro"/>
</dbReference>
<evidence type="ECO:0000256" key="2">
    <source>
        <dbReference type="ARBA" id="ARBA00007357"/>
    </source>
</evidence>
<reference evidence="6" key="1">
    <citation type="submission" date="2025-08" db="UniProtKB">
        <authorList>
            <consortium name="RefSeq"/>
        </authorList>
    </citation>
    <scope>IDENTIFICATION</scope>
    <source>
        <strain evidence="6">Aabys</strain>
        <tissue evidence="6">Whole body</tissue>
    </source>
</reference>
<dbReference type="SUPFAM" id="SSF55486">
    <property type="entry name" value="Metalloproteases ('zincins'), catalytic domain"/>
    <property type="match status" value="1"/>
</dbReference>
<name>A0A9J7DE69_MUSDO</name>
<dbReference type="VEuPathDB" id="VectorBase:MDOMA2_009520"/>
<keyword evidence="5" id="KW-1185">Reference proteome</keyword>
<protein>
    <submittedName>
        <fullName evidence="6">Endothelin-converting enzyme 1-like</fullName>
    </submittedName>
</protein>
<evidence type="ECO:0000313" key="6">
    <source>
        <dbReference type="RefSeq" id="XP_019891508.1"/>
    </source>
</evidence>
<comment type="similarity">
    <text evidence="2">Belongs to the peptidase M13 family.</text>
</comment>
<dbReference type="PANTHER" id="PTHR11733:SF237">
    <property type="entry name" value="NEPRILYSIN-LIKE 4"/>
    <property type="match status" value="1"/>
</dbReference>
<dbReference type="InterPro" id="IPR042089">
    <property type="entry name" value="Peptidase_M13_dom_2"/>
</dbReference>
<feature type="domain" description="Peptidase M13 N-terminal" evidence="4">
    <location>
        <begin position="48"/>
        <end position="307"/>
    </location>
</feature>
<sequence length="605" mass="72092">MKLFSTLLLVVAWLALARAAEDVPMDHKTINEKQLKILRNSLDTNYRPCDDFYSYACQNWSAQHQGAGYYYSGVPEQLGYEVNLELMEYLEKTPETDMPRFVKLFKDFYVACRESPDFEFSDFMHWMEKEENMKWALLTPDDSKDFVFDWATIAAGFRKYGFNNIFLTETTVYHDVNRFQTYLDMPDYNESFYRLEENKMKEYNAMISLPGGTMNFEELWQLLGPFEEKLLRLKVEEQEGEKILKFHELPYPWMQNYLRALMAPQVIDPNKKISIDNMAYMEALNNLLQQYDAKFLARYVEIRFLQISHKLIKSSSEHVHMFLTRSLLPIAAEWIYEQLHPELRDEIPKIEQMFENVMKNVNKSLHMDEGGIMPKEFFEQLESLHMKVGYLPEENPKDLLESYYADLHLDPKNYYHNYLKILEFYYKLERSYFDYENFAKDKEFFYKTPKYAYSSEVTPLYAVSLNLMIFPLALFRAPVYDARFEDIFKQSSLATLMGVSMFDAIAKSDDIPTELVQQISRTISLYASYQEFFSSLTPEDITRYQQVFGLRSLQELKRMFFLNAFHYTCYRYSYVAKKFVNFAVTHLSDFDEAYDCKVNEYLKKF</sequence>
<dbReference type="PANTHER" id="PTHR11733">
    <property type="entry name" value="ZINC METALLOPROTEASE FAMILY M13 NEPRILYSIN-RELATED"/>
    <property type="match status" value="1"/>
</dbReference>
<evidence type="ECO:0000313" key="5">
    <source>
        <dbReference type="Proteomes" id="UP001652621"/>
    </source>
</evidence>
<comment type="subcellular location">
    <subcellularLocation>
        <location evidence="1">Cell membrane</location>
        <topology evidence="1">Single-pass type II membrane protein</topology>
    </subcellularLocation>
</comment>
<dbReference type="GeneID" id="109612163"/>
<dbReference type="PROSITE" id="PS51885">
    <property type="entry name" value="NEPRILYSIN"/>
    <property type="match status" value="1"/>
</dbReference>
<feature type="signal peptide" evidence="3">
    <location>
        <begin position="1"/>
        <end position="19"/>
    </location>
</feature>
<gene>
    <name evidence="6" type="primary">LOC109612163</name>
</gene>
<dbReference type="InterPro" id="IPR000718">
    <property type="entry name" value="Peptidase_M13"/>
</dbReference>
<dbReference type="RefSeq" id="XP_019891508.1">
    <property type="nucleotide sequence ID" value="XM_020035949.1"/>
</dbReference>
<dbReference type="AlphaFoldDB" id="A0A9J7DE69"/>
<dbReference type="InterPro" id="IPR024079">
    <property type="entry name" value="MetalloPept_cat_dom_sf"/>
</dbReference>